<dbReference type="Proteomes" id="UP000191518">
    <property type="component" value="Unassembled WGS sequence"/>
</dbReference>
<keyword evidence="6" id="KW-1185">Reference proteome</keyword>
<dbReference type="OrthoDB" id="7130006at2759"/>
<dbReference type="GO" id="GO:0017000">
    <property type="term" value="P:antibiotic biosynthetic process"/>
    <property type="evidence" value="ECO:0007669"/>
    <property type="project" value="UniProtKB-ARBA"/>
</dbReference>
<protein>
    <recommendedName>
        <fullName evidence="4">Epoxide hydrolase N-terminal domain-containing protein</fullName>
    </recommendedName>
</protein>
<dbReference type="PIRSF" id="PIRSF001112">
    <property type="entry name" value="Epoxide_hydrolase"/>
    <property type="match status" value="1"/>
</dbReference>
<keyword evidence="3" id="KW-0378">Hydrolase</keyword>
<dbReference type="PANTHER" id="PTHR21661:SF35">
    <property type="entry name" value="EPOXIDE HYDROLASE"/>
    <property type="match status" value="1"/>
</dbReference>
<dbReference type="SUPFAM" id="SSF53474">
    <property type="entry name" value="alpha/beta-Hydrolases"/>
    <property type="match status" value="1"/>
</dbReference>
<dbReference type="InterPro" id="IPR010497">
    <property type="entry name" value="Epoxide_hydro_N"/>
</dbReference>
<evidence type="ECO:0000256" key="2">
    <source>
        <dbReference type="ARBA" id="ARBA00022797"/>
    </source>
</evidence>
<dbReference type="Gene3D" id="3.40.50.1820">
    <property type="entry name" value="alpha/beta hydrolase"/>
    <property type="match status" value="1"/>
</dbReference>
<organism evidence="5 6">
    <name type="scientific">Penicillium vulpinum</name>
    <dbReference type="NCBI Taxonomy" id="29845"/>
    <lineage>
        <taxon>Eukaryota</taxon>
        <taxon>Fungi</taxon>
        <taxon>Dikarya</taxon>
        <taxon>Ascomycota</taxon>
        <taxon>Pezizomycotina</taxon>
        <taxon>Eurotiomycetes</taxon>
        <taxon>Eurotiomycetidae</taxon>
        <taxon>Eurotiales</taxon>
        <taxon>Aspergillaceae</taxon>
        <taxon>Penicillium</taxon>
    </lineage>
</organism>
<comment type="caution">
    <text evidence="5">The sequence shown here is derived from an EMBL/GenBank/DDBJ whole genome shotgun (WGS) entry which is preliminary data.</text>
</comment>
<dbReference type="AlphaFoldDB" id="A0A1V6RWU3"/>
<dbReference type="GO" id="GO:0004301">
    <property type="term" value="F:epoxide hydrolase activity"/>
    <property type="evidence" value="ECO:0007669"/>
    <property type="project" value="TreeGrafter"/>
</dbReference>
<accession>A0A1V6RWU3</accession>
<keyword evidence="2" id="KW-0058">Aromatic hydrocarbons catabolism</keyword>
<comment type="similarity">
    <text evidence="1">Belongs to the peptidase S33 family.</text>
</comment>
<gene>
    <name evidence="5" type="ORF">PENVUL_c020G00356</name>
</gene>
<reference evidence="6" key="1">
    <citation type="journal article" date="2017" name="Nat. Microbiol.">
        <title>Global analysis of biosynthetic gene clusters reveals vast potential of secondary metabolite production in Penicillium species.</title>
        <authorList>
            <person name="Nielsen J.C."/>
            <person name="Grijseels S."/>
            <person name="Prigent S."/>
            <person name="Ji B."/>
            <person name="Dainat J."/>
            <person name="Nielsen K.F."/>
            <person name="Frisvad J.C."/>
            <person name="Workman M."/>
            <person name="Nielsen J."/>
        </authorList>
    </citation>
    <scope>NUCLEOTIDE SEQUENCE [LARGE SCALE GENOMIC DNA]</scope>
    <source>
        <strain evidence="6">IBT 29486</strain>
    </source>
</reference>
<dbReference type="InterPro" id="IPR029058">
    <property type="entry name" value="AB_hydrolase_fold"/>
</dbReference>
<dbReference type="GO" id="GO:0097176">
    <property type="term" value="P:epoxide metabolic process"/>
    <property type="evidence" value="ECO:0007669"/>
    <property type="project" value="TreeGrafter"/>
</dbReference>
<name>A0A1V6RWU3_9EURO</name>
<dbReference type="InterPro" id="IPR000639">
    <property type="entry name" value="Epox_hydrolase-like"/>
</dbReference>
<feature type="domain" description="Epoxide hydrolase N-terminal" evidence="4">
    <location>
        <begin position="4"/>
        <end position="114"/>
    </location>
</feature>
<dbReference type="STRING" id="29845.A0A1V6RWU3"/>
<evidence type="ECO:0000256" key="3">
    <source>
        <dbReference type="ARBA" id="ARBA00022801"/>
    </source>
</evidence>
<evidence type="ECO:0000313" key="5">
    <source>
        <dbReference type="EMBL" id="OQE05990.1"/>
    </source>
</evidence>
<dbReference type="PANTHER" id="PTHR21661">
    <property type="entry name" value="EPOXIDE HYDROLASE 1-RELATED"/>
    <property type="match status" value="1"/>
</dbReference>
<evidence type="ECO:0000313" key="6">
    <source>
        <dbReference type="Proteomes" id="UP000191518"/>
    </source>
</evidence>
<sequence>MASVTPYKIAVPDEKLQQLRHKLEYVAFPDELEASGWDMGVPLLEIKRLIAVWREQFDWREQERKLNEQFKQVNVQIGVEGFGELNIHAVHHQSGNLKAIPLLFIHGWPGSFLESTKLIPLLTKNNGDGPVFDVVAPSLPNFGFSQGVKKRGFGLAQYAEALHKVMIVLGYDKYVVQGGDWGSMIARTMSQYYPQHIQAIHLNFIPVIPPYPWRSPYQFVKSLLSVPFSAKDRGHIARSLGYFTGGNAYMKQQETRPQTLGYGLHDSPVGLLAWIYDKMHTWADNYSWTDEEILTWVSVYYFSTAGPAASTRIYYEGSAPKRDGNAVASEEGAQKDLRGKTGLNYMSTEQVLGARAPQSVRFAVAQFREEIIMLPMAWYRSIGNVVQETEYDHGGHFAAWEVPELLAYDIKKFLGNNGPAYGVVAGRDGY</sequence>
<dbReference type="Pfam" id="PF06441">
    <property type="entry name" value="EHN"/>
    <property type="match status" value="1"/>
</dbReference>
<evidence type="ECO:0000256" key="1">
    <source>
        <dbReference type="ARBA" id="ARBA00010088"/>
    </source>
</evidence>
<dbReference type="GO" id="GO:0072330">
    <property type="term" value="P:monocarboxylic acid biosynthetic process"/>
    <property type="evidence" value="ECO:0007669"/>
    <property type="project" value="UniProtKB-ARBA"/>
</dbReference>
<dbReference type="EMBL" id="MDYP01000020">
    <property type="protein sequence ID" value="OQE05990.1"/>
    <property type="molecule type" value="Genomic_DNA"/>
</dbReference>
<proteinExistence type="inferred from homology"/>
<dbReference type="PRINTS" id="PR00412">
    <property type="entry name" value="EPOXHYDRLASE"/>
</dbReference>
<dbReference type="InterPro" id="IPR016292">
    <property type="entry name" value="Epoxide_hydrolase"/>
</dbReference>
<evidence type="ECO:0000259" key="4">
    <source>
        <dbReference type="Pfam" id="PF06441"/>
    </source>
</evidence>